<evidence type="ECO:0000256" key="3">
    <source>
        <dbReference type="ARBA" id="ARBA00018787"/>
    </source>
</evidence>
<proteinExistence type="inferred from homology"/>
<comment type="caution">
    <text evidence="11">The sequence shown here is derived from an EMBL/GenBank/DDBJ whole genome shotgun (WGS) entry which is preliminary data.</text>
</comment>
<evidence type="ECO:0000313" key="12">
    <source>
        <dbReference type="Proteomes" id="UP001501771"/>
    </source>
</evidence>
<comment type="subcellular location">
    <subcellularLocation>
        <location evidence="1">Cytoplasm</location>
    </subcellularLocation>
</comment>
<evidence type="ECO:0000256" key="4">
    <source>
        <dbReference type="ARBA" id="ARBA00022490"/>
    </source>
</evidence>
<dbReference type="RefSeq" id="WP_344158047.1">
    <property type="nucleotide sequence ID" value="NZ_BAAAQR010000020.1"/>
</dbReference>
<evidence type="ECO:0000256" key="9">
    <source>
        <dbReference type="SAM" id="Coils"/>
    </source>
</evidence>
<evidence type="ECO:0000256" key="6">
    <source>
        <dbReference type="ARBA" id="ARBA00023054"/>
    </source>
</evidence>
<evidence type="ECO:0000256" key="1">
    <source>
        <dbReference type="ARBA" id="ARBA00004496"/>
    </source>
</evidence>
<name>A0ABP5LYC8_9ACTN</name>
<evidence type="ECO:0000256" key="2">
    <source>
        <dbReference type="ARBA" id="ARBA00009008"/>
    </source>
</evidence>
<comment type="similarity">
    <text evidence="2">Belongs to the DivIVA family.</text>
</comment>
<keyword evidence="5" id="KW-0132">Cell division</keyword>
<keyword evidence="4" id="KW-0963">Cytoplasm</keyword>
<keyword evidence="6 9" id="KW-0175">Coiled coil</keyword>
<dbReference type="InterPro" id="IPR007793">
    <property type="entry name" value="DivIVA_fam"/>
</dbReference>
<evidence type="ECO:0000256" key="10">
    <source>
        <dbReference type="SAM" id="MobiDB-lite"/>
    </source>
</evidence>
<accession>A0ABP5LYC8</accession>
<dbReference type="Pfam" id="PF05103">
    <property type="entry name" value="DivIVA"/>
    <property type="match status" value="1"/>
</dbReference>
<protein>
    <recommendedName>
        <fullName evidence="3">Cell wall synthesis protein Wag31</fullName>
    </recommendedName>
    <alternativeName>
        <fullName evidence="8">Antigen 84</fullName>
    </alternativeName>
</protein>
<keyword evidence="7" id="KW-0131">Cell cycle</keyword>
<evidence type="ECO:0000256" key="5">
    <source>
        <dbReference type="ARBA" id="ARBA00022618"/>
    </source>
</evidence>
<reference evidence="12" key="1">
    <citation type="journal article" date="2019" name="Int. J. Syst. Evol. Microbiol.">
        <title>The Global Catalogue of Microorganisms (GCM) 10K type strain sequencing project: providing services to taxonomists for standard genome sequencing and annotation.</title>
        <authorList>
            <consortium name="The Broad Institute Genomics Platform"/>
            <consortium name="The Broad Institute Genome Sequencing Center for Infectious Disease"/>
            <person name="Wu L."/>
            <person name="Ma J."/>
        </authorList>
    </citation>
    <scope>NUCLEOTIDE SEQUENCE [LARGE SCALE GENOMIC DNA]</scope>
    <source>
        <strain evidence="12">JCM 16022</strain>
    </source>
</reference>
<dbReference type="InterPro" id="IPR019933">
    <property type="entry name" value="DivIVA_domain"/>
</dbReference>
<organism evidence="11 12">
    <name type="scientific">Nocardioides koreensis</name>
    <dbReference type="NCBI Taxonomy" id="433651"/>
    <lineage>
        <taxon>Bacteria</taxon>
        <taxon>Bacillati</taxon>
        <taxon>Actinomycetota</taxon>
        <taxon>Actinomycetes</taxon>
        <taxon>Propionibacteriales</taxon>
        <taxon>Nocardioidaceae</taxon>
        <taxon>Nocardioides</taxon>
    </lineage>
</organism>
<dbReference type="PANTHER" id="PTHR35794">
    <property type="entry name" value="CELL DIVISION PROTEIN DIVIVA"/>
    <property type="match status" value="1"/>
</dbReference>
<dbReference type="PANTHER" id="PTHR35794:SF2">
    <property type="entry name" value="CELL DIVISION PROTEIN DIVIVA"/>
    <property type="match status" value="1"/>
</dbReference>
<evidence type="ECO:0000313" key="11">
    <source>
        <dbReference type="EMBL" id="GAA2156386.1"/>
    </source>
</evidence>
<evidence type="ECO:0000256" key="8">
    <source>
        <dbReference type="ARBA" id="ARBA00031737"/>
    </source>
</evidence>
<dbReference type="EMBL" id="BAAAQR010000020">
    <property type="protein sequence ID" value="GAA2156386.1"/>
    <property type="molecule type" value="Genomic_DNA"/>
</dbReference>
<evidence type="ECO:0000256" key="7">
    <source>
        <dbReference type="ARBA" id="ARBA00023306"/>
    </source>
</evidence>
<feature type="region of interest" description="Disordered" evidence="10">
    <location>
        <begin position="128"/>
        <end position="151"/>
    </location>
</feature>
<dbReference type="Gene3D" id="6.10.250.660">
    <property type="match status" value="1"/>
</dbReference>
<gene>
    <name evidence="11" type="ORF">GCM10009844_44580</name>
</gene>
<dbReference type="NCBIfam" id="TIGR03544">
    <property type="entry name" value="DivI1A_domain"/>
    <property type="match status" value="1"/>
</dbReference>
<feature type="coiled-coil region" evidence="9">
    <location>
        <begin position="37"/>
        <end position="71"/>
    </location>
</feature>
<dbReference type="Proteomes" id="UP001501771">
    <property type="component" value="Unassembled WGS sequence"/>
</dbReference>
<sequence>MTAGDRNTTHLSPASIRSEVFGHRMRGLDEDEVREYLELLADQVEDMQSELARRRAEVEQLRAENRGLRQESERAPATPQTVALINQAQQVADQVVEQAVLHARELMVSARNQQRDILRSAYTAAEEAARRTGTPRPQVPPPRAAAKAWDVRTTDRVTRAELRSVVDALTGQWDGGSSESEKASIYDQVWSIRGRTRD</sequence>
<keyword evidence="12" id="KW-1185">Reference proteome</keyword>